<keyword evidence="4 11" id="KW-0808">Transferase</keyword>
<evidence type="ECO:0000256" key="2">
    <source>
        <dbReference type="ARBA" id="ARBA00001946"/>
    </source>
</evidence>
<dbReference type="Proteomes" id="UP001433088">
    <property type="component" value="Unassembled WGS sequence"/>
</dbReference>
<keyword evidence="6 11" id="KW-0547">Nucleotide-binding</keyword>
<proteinExistence type="inferred from homology"/>
<dbReference type="CDD" id="cd01170">
    <property type="entry name" value="THZ_kinase"/>
    <property type="match status" value="1"/>
</dbReference>
<dbReference type="NCBIfam" id="TIGR00694">
    <property type="entry name" value="thiM"/>
    <property type="match status" value="1"/>
</dbReference>
<keyword evidence="5 11" id="KW-0479">Metal-binding</keyword>
<evidence type="ECO:0000256" key="5">
    <source>
        <dbReference type="ARBA" id="ARBA00022723"/>
    </source>
</evidence>
<feature type="binding site" evidence="11">
    <location>
        <position position="168"/>
    </location>
    <ligand>
        <name>ATP</name>
        <dbReference type="ChEBI" id="CHEBI:30616"/>
    </ligand>
</feature>
<feature type="binding site" evidence="11">
    <location>
        <position position="46"/>
    </location>
    <ligand>
        <name>substrate</name>
    </ligand>
</feature>
<keyword evidence="10 11" id="KW-0784">Thiamine biosynthesis</keyword>
<reference evidence="12 13" key="1">
    <citation type="submission" date="2024-03" db="EMBL/GenBank/DDBJ databases">
        <title>Human intestinal bacterial collection.</title>
        <authorList>
            <person name="Pauvert C."/>
            <person name="Hitch T.C.A."/>
            <person name="Clavel T."/>
        </authorList>
    </citation>
    <scope>NUCLEOTIDE SEQUENCE [LARGE SCALE GENOMIC DNA]</scope>
    <source>
        <strain evidence="12 13">CLA-AA-H81</strain>
    </source>
</reference>
<comment type="similarity">
    <text evidence="11">Belongs to the Thz kinase family.</text>
</comment>
<feature type="binding site" evidence="11">
    <location>
        <position position="122"/>
    </location>
    <ligand>
        <name>ATP</name>
        <dbReference type="ChEBI" id="CHEBI:30616"/>
    </ligand>
</feature>
<evidence type="ECO:0000256" key="9">
    <source>
        <dbReference type="ARBA" id="ARBA00022842"/>
    </source>
</evidence>
<comment type="catalytic activity">
    <reaction evidence="1 11">
        <text>5-(2-hydroxyethyl)-4-methylthiazole + ATP = 4-methyl-5-(2-phosphooxyethyl)-thiazole + ADP + H(+)</text>
        <dbReference type="Rhea" id="RHEA:24212"/>
        <dbReference type="ChEBI" id="CHEBI:15378"/>
        <dbReference type="ChEBI" id="CHEBI:17957"/>
        <dbReference type="ChEBI" id="CHEBI:30616"/>
        <dbReference type="ChEBI" id="CHEBI:58296"/>
        <dbReference type="ChEBI" id="CHEBI:456216"/>
        <dbReference type="EC" id="2.7.1.50"/>
    </reaction>
</comment>
<dbReference type="GO" id="GO:0004417">
    <property type="term" value="F:hydroxyethylthiazole kinase activity"/>
    <property type="evidence" value="ECO:0007669"/>
    <property type="project" value="UniProtKB-EC"/>
</dbReference>
<feature type="binding site" evidence="11">
    <location>
        <position position="195"/>
    </location>
    <ligand>
        <name>substrate</name>
    </ligand>
</feature>
<evidence type="ECO:0000256" key="7">
    <source>
        <dbReference type="ARBA" id="ARBA00022777"/>
    </source>
</evidence>
<dbReference type="InterPro" id="IPR029056">
    <property type="entry name" value="Ribokinase-like"/>
</dbReference>
<comment type="cofactor">
    <cofactor evidence="2 11">
        <name>Mg(2+)</name>
        <dbReference type="ChEBI" id="CHEBI:18420"/>
    </cofactor>
</comment>
<dbReference type="PRINTS" id="PR01099">
    <property type="entry name" value="HYETHTZKNASE"/>
</dbReference>
<gene>
    <name evidence="11 12" type="primary">thiM</name>
    <name evidence="12" type="ORF">WMO23_01980</name>
</gene>
<dbReference type="NCBIfam" id="NF006830">
    <property type="entry name" value="PRK09355.1"/>
    <property type="match status" value="1"/>
</dbReference>
<name>A0ABV1CTM6_9FIRM</name>
<dbReference type="Pfam" id="PF02110">
    <property type="entry name" value="HK"/>
    <property type="match status" value="1"/>
</dbReference>
<protein>
    <recommendedName>
        <fullName evidence="11">Hydroxyethylthiazole kinase</fullName>
        <ecNumber evidence="11">2.7.1.50</ecNumber>
    </recommendedName>
    <alternativeName>
        <fullName evidence="11">4-methyl-5-beta-hydroxyethylthiazole kinase</fullName>
        <shortName evidence="11">TH kinase</shortName>
        <shortName evidence="11">Thz kinase</shortName>
    </alternativeName>
</protein>
<dbReference type="HAMAP" id="MF_00228">
    <property type="entry name" value="Thz_kinase"/>
    <property type="match status" value="1"/>
</dbReference>
<evidence type="ECO:0000256" key="8">
    <source>
        <dbReference type="ARBA" id="ARBA00022840"/>
    </source>
</evidence>
<evidence type="ECO:0000256" key="6">
    <source>
        <dbReference type="ARBA" id="ARBA00022741"/>
    </source>
</evidence>
<dbReference type="Gene3D" id="3.40.1190.20">
    <property type="match status" value="1"/>
</dbReference>
<comment type="pathway">
    <text evidence="3 11">Cofactor biosynthesis; thiamine diphosphate biosynthesis; 4-methyl-5-(2-phosphoethyl)-thiazole from 5-(2-hydroxyethyl)-4-methylthiazole: step 1/1.</text>
</comment>
<evidence type="ECO:0000256" key="4">
    <source>
        <dbReference type="ARBA" id="ARBA00022679"/>
    </source>
</evidence>
<dbReference type="RefSeq" id="WP_020310454.1">
    <property type="nucleotide sequence ID" value="NZ_JBBMEU010000006.1"/>
</dbReference>
<comment type="function">
    <text evidence="11">Catalyzes the phosphorylation of the hydroxyl group of 4-methyl-5-beta-hydroxyethylthiazole (THZ).</text>
</comment>
<dbReference type="InterPro" id="IPR000417">
    <property type="entry name" value="Hyethyz_kinase"/>
</dbReference>
<dbReference type="SUPFAM" id="SSF53613">
    <property type="entry name" value="Ribokinase-like"/>
    <property type="match status" value="1"/>
</dbReference>
<organism evidence="12 13">
    <name type="scientific">Megasphaera intestinihominis</name>
    <dbReference type="NCBI Taxonomy" id="3133159"/>
    <lineage>
        <taxon>Bacteria</taxon>
        <taxon>Bacillati</taxon>
        <taxon>Bacillota</taxon>
        <taxon>Negativicutes</taxon>
        <taxon>Veillonellales</taxon>
        <taxon>Veillonellaceae</taxon>
        <taxon>Megasphaera</taxon>
    </lineage>
</organism>
<keyword evidence="8 11" id="KW-0067">ATP-binding</keyword>
<dbReference type="PIRSF" id="PIRSF000513">
    <property type="entry name" value="Thz_kinase"/>
    <property type="match status" value="1"/>
</dbReference>
<evidence type="ECO:0000256" key="11">
    <source>
        <dbReference type="HAMAP-Rule" id="MF_00228"/>
    </source>
</evidence>
<evidence type="ECO:0000256" key="1">
    <source>
        <dbReference type="ARBA" id="ARBA00001771"/>
    </source>
</evidence>
<sequence>MELIPAVARALEELRRQRPLIHHITNFVTMTDCANATLAIGASPTMTNAVEEVAEMAAAARALVLNLGTLQAWTLEAMLAAGKSAAAHGVPIVFDPVGAGGTTFRTQAALRLLDELPMAVIRGNASEITCLAAHKSGQDFGVDSRLGPADPALASSLASHLGTTVAITGAVDVLSDGCQTAEIRNGCPLLTYVTGTGCMTTSLIASFAAVADPFTAAAGGILAMGIGGELALAGEGKNGPGTFHARLFDAFYQLNDAILQKYGKVVVHRE</sequence>
<dbReference type="EMBL" id="JBBMEU010000006">
    <property type="protein sequence ID" value="MEQ2421504.1"/>
    <property type="molecule type" value="Genomic_DNA"/>
</dbReference>
<dbReference type="EC" id="2.7.1.50" evidence="11"/>
<comment type="caution">
    <text evidence="12">The sequence shown here is derived from an EMBL/GenBank/DDBJ whole genome shotgun (WGS) entry which is preliminary data.</text>
</comment>
<keyword evidence="9 11" id="KW-0460">Magnesium</keyword>
<evidence type="ECO:0000313" key="13">
    <source>
        <dbReference type="Proteomes" id="UP001433088"/>
    </source>
</evidence>
<evidence type="ECO:0000313" key="12">
    <source>
        <dbReference type="EMBL" id="MEQ2421504.1"/>
    </source>
</evidence>
<keyword evidence="13" id="KW-1185">Reference proteome</keyword>
<evidence type="ECO:0000256" key="10">
    <source>
        <dbReference type="ARBA" id="ARBA00022977"/>
    </source>
</evidence>
<evidence type="ECO:0000256" key="3">
    <source>
        <dbReference type="ARBA" id="ARBA00004868"/>
    </source>
</evidence>
<accession>A0ABV1CTM6</accession>
<keyword evidence="7 11" id="KW-0418">Kinase</keyword>